<gene>
    <name evidence="2" type="ORF">NE686_15795</name>
</gene>
<dbReference type="GO" id="GO:0016746">
    <property type="term" value="F:acyltransferase activity"/>
    <property type="evidence" value="ECO:0007669"/>
    <property type="project" value="UniProtKB-KW"/>
</dbReference>
<reference evidence="2 3" key="1">
    <citation type="submission" date="2022-06" db="EMBL/GenBank/DDBJ databases">
        <title>Isolation of gut microbiota from human fecal samples.</title>
        <authorList>
            <person name="Pamer E.G."/>
            <person name="Barat B."/>
            <person name="Waligurski E."/>
            <person name="Medina S."/>
            <person name="Paddock L."/>
            <person name="Mostad J."/>
        </authorList>
    </citation>
    <scope>NUCLEOTIDE SEQUENCE [LARGE SCALE GENOMIC DNA]</scope>
    <source>
        <strain evidence="2 3">DFI.7.95</strain>
    </source>
</reference>
<dbReference type="Gene3D" id="3.40.630.30">
    <property type="match status" value="1"/>
</dbReference>
<keyword evidence="3" id="KW-1185">Reference proteome</keyword>
<keyword evidence="2" id="KW-0808">Transferase</keyword>
<dbReference type="PROSITE" id="PS51186">
    <property type="entry name" value="GNAT"/>
    <property type="match status" value="1"/>
</dbReference>
<dbReference type="EMBL" id="JANGAC010000013">
    <property type="protein sequence ID" value="MCQ4924565.1"/>
    <property type="molecule type" value="Genomic_DNA"/>
</dbReference>
<comment type="caution">
    <text evidence="2">The sequence shown here is derived from an EMBL/GenBank/DDBJ whole genome shotgun (WGS) entry which is preliminary data.</text>
</comment>
<dbReference type="InterPro" id="IPR000182">
    <property type="entry name" value="GNAT_dom"/>
</dbReference>
<proteinExistence type="predicted"/>
<evidence type="ECO:0000313" key="2">
    <source>
        <dbReference type="EMBL" id="MCQ4924565.1"/>
    </source>
</evidence>
<protein>
    <submittedName>
        <fullName evidence="2">GNAT family N-acetyltransferase</fullName>
        <ecNumber evidence="2">2.3.1.-</ecNumber>
    </submittedName>
</protein>
<organism evidence="2 3">
    <name type="scientific">Tissierella carlieri</name>
    <dbReference type="NCBI Taxonomy" id="689904"/>
    <lineage>
        <taxon>Bacteria</taxon>
        <taxon>Bacillati</taxon>
        <taxon>Bacillota</taxon>
        <taxon>Tissierellia</taxon>
        <taxon>Tissierellales</taxon>
        <taxon>Tissierellaceae</taxon>
        <taxon>Tissierella</taxon>
    </lineage>
</organism>
<dbReference type="EC" id="2.3.1.-" evidence="2"/>
<dbReference type="Pfam" id="PF00583">
    <property type="entry name" value="Acetyltransf_1"/>
    <property type="match status" value="1"/>
</dbReference>
<dbReference type="SUPFAM" id="SSF55729">
    <property type="entry name" value="Acyl-CoA N-acyltransferases (Nat)"/>
    <property type="match status" value="1"/>
</dbReference>
<evidence type="ECO:0000259" key="1">
    <source>
        <dbReference type="PROSITE" id="PS51186"/>
    </source>
</evidence>
<sequence length="271" mass="31257">MFIPFDKSSNVFDTKPFITEEVRFNLMHRIRESDDPILIKSENGKVIIAQSSPQHPAWIWTDKDVEEQEYKELADGFYNLFKEQDSLEFVAKPEIAEFLANNYAKRKNITWKISMCMESYYCSNINFPMHVSGSISKPSLEDVEIISEFFGGFIQDCFGISTTMDKQFKAARSYILSDNFYVWKNSNEIVSMANIAHRSPRHGRINEVYTPPSHRKKGYAGALVSELSKIIYNENKIPMLYTDLSNLASNKAYKNVGFVECGIVNQIRFEV</sequence>
<accession>A0ABT1SDM2</accession>
<dbReference type="PANTHER" id="PTHR31143">
    <property type="match status" value="1"/>
</dbReference>
<dbReference type="PANTHER" id="PTHR31143:SF2">
    <property type="entry name" value="FR47-LIKE DOMAIN-CONTAINING PROTEIN-RELATED"/>
    <property type="match status" value="1"/>
</dbReference>
<dbReference type="CDD" id="cd04301">
    <property type="entry name" value="NAT_SF"/>
    <property type="match status" value="1"/>
</dbReference>
<dbReference type="InterPro" id="IPR016181">
    <property type="entry name" value="Acyl_CoA_acyltransferase"/>
</dbReference>
<dbReference type="Proteomes" id="UP001524478">
    <property type="component" value="Unassembled WGS sequence"/>
</dbReference>
<feature type="domain" description="N-acetyltransferase" evidence="1">
    <location>
        <begin position="133"/>
        <end position="271"/>
    </location>
</feature>
<keyword evidence="2" id="KW-0012">Acyltransferase</keyword>
<evidence type="ECO:0000313" key="3">
    <source>
        <dbReference type="Proteomes" id="UP001524478"/>
    </source>
</evidence>
<name>A0ABT1SDM2_9FIRM</name>
<dbReference type="InterPro" id="IPR027365">
    <property type="entry name" value="GNAT_acetyltra_YdfB-like"/>
</dbReference>
<dbReference type="RefSeq" id="WP_256312287.1">
    <property type="nucleotide sequence ID" value="NZ_JANGAC010000013.1"/>
</dbReference>